<reference evidence="1 2" key="2">
    <citation type="journal article" date="2017" name="Nature">
        <title>The Apostasia genome and the evolution of orchids.</title>
        <authorList>
            <person name="Zhang G.Q."/>
            <person name="Liu K.W."/>
            <person name="Li Z."/>
            <person name="Lohaus R."/>
            <person name="Hsiao Y.Y."/>
            <person name="Niu S.C."/>
            <person name="Wang J.Y."/>
            <person name="Lin Y.C."/>
            <person name="Xu Q."/>
            <person name="Chen L.J."/>
            <person name="Yoshida K."/>
            <person name="Fujiwara S."/>
            <person name="Wang Z.W."/>
            <person name="Zhang Y.Q."/>
            <person name="Mitsuda N."/>
            <person name="Wang M."/>
            <person name="Liu G.H."/>
            <person name="Pecoraro L."/>
            <person name="Huang H.X."/>
            <person name="Xiao X.J."/>
            <person name="Lin M."/>
            <person name="Wu X.Y."/>
            <person name="Wu W.L."/>
            <person name="Chen Y.Y."/>
            <person name="Chang S.B."/>
            <person name="Sakamoto S."/>
            <person name="Ohme-Takagi M."/>
            <person name="Yagi M."/>
            <person name="Zeng S.J."/>
            <person name="Shen C.Y."/>
            <person name="Yeh C.M."/>
            <person name="Luo Y.B."/>
            <person name="Tsai W.C."/>
            <person name="Van de Peer Y."/>
            <person name="Liu Z.J."/>
        </authorList>
    </citation>
    <scope>NUCLEOTIDE SEQUENCE [LARGE SCALE GENOMIC DNA]</scope>
    <source>
        <tissue evidence="1">The whole plant</tissue>
    </source>
</reference>
<dbReference type="AlphaFoldDB" id="A0A2I0XAB4"/>
<dbReference type="Proteomes" id="UP000233837">
    <property type="component" value="Unassembled WGS sequence"/>
</dbReference>
<reference evidence="1 2" key="1">
    <citation type="journal article" date="2016" name="Sci. Rep.">
        <title>The Dendrobium catenatum Lindl. genome sequence provides insights into polysaccharide synthase, floral development and adaptive evolution.</title>
        <authorList>
            <person name="Zhang G.Q."/>
            <person name="Xu Q."/>
            <person name="Bian C."/>
            <person name="Tsai W.C."/>
            <person name="Yeh C.M."/>
            <person name="Liu K.W."/>
            <person name="Yoshida K."/>
            <person name="Zhang L.S."/>
            <person name="Chang S.B."/>
            <person name="Chen F."/>
            <person name="Shi Y."/>
            <person name="Su Y.Y."/>
            <person name="Zhang Y.Q."/>
            <person name="Chen L.J."/>
            <person name="Yin Y."/>
            <person name="Lin M."/>
            <person name="Huang H."/>
            <person name="Deng H."/>
            <person name="Wang Z.W."/>
            <person name="Zhu S.L."/>
            <person name="Zhao X."/>
            <person name="Deng C."/>
            <person name="Niu S.C."/>
            <person name="Huang J."/>
            <person name="Wang M."/>
            <person name="Liu G.H."/>
            <person name="Yang H.J."/>
            <person name="Xiao X.J."/>
            <person name="Hsiao Y.Y."/>
            <person name="Wu W.L."/>
            <person name="Chen Y.Y."/>
            <person name="Mitsuda N."/>
            <person name="Ohme-Takagi M."/>
            <person name="Luo Y.B."/>
            <person name="Van de Peer Y."/>
            <person name="Liu Z.J."/>
        </authorList>
    </citation>
    <scope>NUCLEOTIDE SEQUENCE [LARGE SCALE GENOMIC DNA]</scope>
    <source>
        <tissue evidence="1">The whole plant</tissue>
    </source>
</reference>
<evidence type="ECO:0000313" key="1">
    <source>
        <dbReference type="EMBL" id="PKU84834.1"/>
    </source>
</evidence>
<accession>A0A2I0XAB4</accession>
<evidence type="ECO:0000313" key="2">
    <source>
        <dbReference type="Proteomes" id="UP000233837"/>
    </source>
</evidence>
<dbReference type="EMBL" id="KZ502026">
    <property type="protein sequence ID" value="PKU84834.1"/>
    <property type="molecule type" value="Genomic_DNA"/>
</dbReference>
<organism evidence="1 2">
    <name type="scientific">Dendrobium catenatum</name>
    <dbReference type="NCBI Taxonomy" id="906689"/>
    <lineage>
        <taxon>Eukaryota</taxon>
        <taxon>Viridiplantae</taxon>
        <taxon>Streptophyta</taxon>
        <taxon>Embryophyta</taxon>
        <taxon>Tracheophyta</taxon>
        <taxon>Spermatophyta</taxon>
        <taxon>Magnoliopsida</taxon>
        <taxon>Liliopsida</taxon>
        <taxon>Asparagales</taxon>
        <taxon>Orchidaceae</taxon>
        <taxon>Epidendroideae</taxon>
        <taxon>Malaxideae</taxon>
        <taxon>Dendrobiinae</taxon>
        <taxon>Dendrobium</taxon>
    </lineage>
</organism>
<proteinExistence type="predicted"/>
<name>A0A2I0XAB4_9ASPA</name>
<gene>
    <name evidence="1" type="ORF">MA16_Dca017661</name>
</gene>
<sequence>MPETTIQRISAIMPAFFFSAGIGCRKMHRNLVIALVPARLTASYPTAFSSSFSVREQSRSLVTANLRRFISQYFPSDLYVVNYRRIYRRNNRLRNDVLANIFCTGNAPESAPERFPTSYKRRKTFFDAHQTGVQ</sequence>
<protein>
    <submittedName>
        <fullName evidence="1">Uncharacterized protein</fullName>
    </submittedName>
</protein>
<keyword evidence="2" id="KW-1185">Reference proteome</keyword>